<evidence type="ECO:0000313" key="1">
    <source>
        <dbReference type="EMBL" id="AMX22125.1"/>
    </source>
</evidence>
<geneLocation type="mitochondrion" evidence="1"/>
<dbReference type="AlphaFoldDB" id="A0A191MWT0"/>
<name>A0A191MWT0_9PEZI</name>
<sequence>MKIYLIDLKNSKIVTYFNVNISSSEEFVSKILQVICQFLYVKTHLLNSKSNGGGYAASLKFVITIYDKKSSFTSFEYNNDIVSFPINVVKHIYSKINNNVVIIEIKPVLPPRRSYKFL</sequence>
<reference evidence="1" key="1">
    <citation type="journal article" date="2016" name="PLoS ONE">
        <title>Intron Derived Size Polymorphism in the Mitochondrial Genomes of Closely Related Chrysoporthe Species.</title>
        <authorList>
            <person name="Kanzi A.M."/>
            <person name="Wingfield B.D."/>
            <person name="Steenkamp E.T."/>
            <person name="Naidoo S."/>
            <person name="van der Merwe N.A."/>
        </authorList>
    </citation>
    <scope>NUCLEOTIDE SEQUENCE</scope>
</reference>
<organism evidence="1">
    <name type="scientific">Chrysoporthe austroafricana</name>
    <dbReference type="NCBI Taxonomy" id="354353"/>
    <lineage>
        <taxon>Eukaryota</taxon>
        <taxon>Fungi</taxon>
        <taxon>Dikarya</taxon>
        <taxon>Ascomycota</taxon>
        <taxon>Pezizomycotina</taxon>
        <taxon>Sordariomycetes</taxon>
        <taxon>Sordariomycetidae</taxon>
        <taxon>Diaporthales</taxon>
        <taxon>Cryphonectriaceae</taxon>
        <taxon>Cryphonectria-Endothia species complex</taxon>
        <taxon>Chrysoporthe</taxon>
    </lineage>
</organism>
<gene>
    <name evidence="1" type="primary">orf118</name>
</gene>
<keyword evidence="1" id="KW-0496">Mitochondrion</keyword>
<proteinExistence type="predicted"/>
<dbReference type="RefSeq" id="YP_009262050.1">
    <property type="nucleotide sequence ID" value="NC_030522.1"/>
</dbReference>
<accession>A0A191MWT0</accession>
<protein>
    <submittedName>
        <fullName evidence="1">Uncharacterized protein</fullName>
    </submittedName>
</protein>
<dbReference type="GeneID" id="31078099"/>
<dbReference type="EMBL" id="KT380883">
    <property type="protein sequence ID" value="AMX22125.1"/>
    <property type="molecule type" value="Genomic_DNA"/>
</dbReference>